<sequence length="639" mass="73779">MAEPQIKKSRLSDHGSGRSFQEVWTEKYGVVESNGKALCLLCHVTVVSRTWNVKRHFETNHRWLLEKNEEERKEYIFHQLQEKKHEPNIFLKFLKVPTNLTSASFCIAHSIAQHGKALNEGEFIKETLLKCAPLLFQDMINKDAIIQRISDLPVSRNTIKDNMMTMIFDVQQQLIGDLNQCQFFSICLDETADITSSARLAVITRFYNGQTMREELVKLEKMPISTSGYEICNVVIKIFNDLGIDISKVVSVLTNGAPNMAGNNGGFVKLFMESIGHPVVPFHCNIHQEVLCANLGVNELQDVLTTVTKIVNLIASRPFQKQEFVVLLQEVELTYSGRLMHNNLRWLSRGKVLEIFVHCYEEIKSFIENKNIEQFPQLSDVEWASNLMFFTDLSVHMNELNLKLQGFGKSIDITLGYVKAFETKLQIFKRDVETKTYKYFPRLKKYFDEVNSGGQNEMEPLLVKYLHILNSIIDQFGERFNKFRSLEQTFKIIKYPDVVVYTAMDLDDFQWLPIEELELQLAEFQSSNWTTVFVDLRSQLEDLERNCQLNEESYSEQEILNAWSRIPDSFSALKVLAMALLTIFHSTYSCETLFSALNNIRVDNRSRNLLTEDLSDACMGLRCTKYIPSISELTIKSQE</sequence>
<organism evidence="3 4">
    <name type="scientific">Lymnaea stagnalis</name>
    <name type="common">Great pond snail</name>
    <name type="synonym">Helix stagnalis</name>
    <dbReference type="NCBI Taxonomy" id="6523"/>
    <lineage>
        <taxon>Eukaryota</taxon>
        <taxon>Metazoa</taxon>
        <taxon>Spiralia</taxon>
        <taxon>Lophotrochozoa</taxon>
        <taxon>Mollusca</taxon>
        <taxon>Gastropoda</taxon>
        <taxon>Heterobranchia</taxon>
        <taxon>Euthyneura</taxon>
        <taxon>Panpulmonata</taxon>
        <taxon>Hygrophila</taxon>
        <taxon>Lymnaeoidea</taxon>
        <taxon>Lymnaeidae</taxon>
        <taxon>Lymnaea</taxon>
    </lineage>
</organism>
<dbReference type="AlphaFoldDB" id="A0AAV2HBS6"/>
<keyword evidence="1" id="KW-0175">Coiled coil</keyword>
<evidence type="ECO:0000313" key="3">
    <source>
        <dbReference type="EMBL" id="CAL1531256.1"/>
    </source>
</evidence>
<comment type="caution">
    <text evidence="3">The sequence shown here is derived from an EMBL/GenBank/DDBJ whole genome shotgun (WGS) entry which is preliminary data.</text>
</comment>
<dbReference type="PANTHER" id="PTHR45913:SF10">
    <property type="entry name" value="DUF4371 DOMAIN-CONTAINING PROTEIN"/>
    <property type="match status" value="1"/>
</dbReference>
<proteinExistence type="predicted"/>
<dbReference type="PANTHER" id="PTHR45913">
    <property type="entry name" value="EPM2A-INTERACTING PROTEIN 1"/>
    <property type="match status" value="1"/>
</dbReference>
<dbReference type="EMBL" id="CAXITT010000084">
    <property type="protein sequence ID" value="CAL1531256.1"/>
    <property type="molecule type" value="Genomic_DNA"/>
</dbReference>
<protein>
    <recommendedName>
        <fullName evidence="2">HAT C-terminal dimerisation domain-containing protein</fullName>
    </recommendedName>
</protein>
<evidence type="ECO:0000256" key="1">
    <source>
        <dbReference type="SAM" id="Coils"/>
    </source>
</evidence>
<keyword evidence="4" id="KW-1185">Reference proteome</keyword>
<dbReference type="InterPro" id="IPR012337">
    <property type="entry name" value="RNaseH-like_sf"/>
</dbReference>
<evidence type="ECO:0000313" key="4">
    <source>
        <dbReference type="Proteomes" id="UP001497497"/>
    </source>
</evidence>
<dbReference type="Proteomes" id="UP001497497">
    <property type="component" value="Unassembled WGS sequence"/>
</dbReference>
<dbReference type="InterPro" id="IPR008906">
    <property type="entry name" value="HATC_C_dom"/>
</dbReference>
<feature type="domain" description="HAT C-terminal dimerisation" evidence="2">
    <location>
        <begin position="551"/>
        <end position="621"/>
    </location>
</feature>
<dbReference type="Pfam" id="PF05699">
    <property type="entry name" value="Dimer_Tnp_hAT"/>
    <property type="match status" value="1"/>
</dbReference>
<gene>
    <name evidence="3" type="ORF">GSLYS_00005351001</name>
</gene>
<dbReference type="SUPFAM" id="SSF53098">
    <property type="entry name" value="Ribonuclease H-like"/>
    <property type="match status" value="1"/>
</dbReference>
<evidence type="ECO:0000259" key="2">
    <source>
        <dbReference type="Pfam" id="PF05699"/>
    </source>
</evidence>
<name>A0AAV2HBS6_LYMST</name>
<reference evidence="3 4" key="1">
    <citation type="submission" date="2024-04" db="EMBL/GenBank/DDBJ databases">
        <authorList>
            <consortium name="Genoscope - CEA"/>
            <person name="William W."/>
        </authorList>
    </citation>
    <scope>NUCLEOTIDE SEQUENCE [LARGE SCALE GENOMIC DNA]</scope>
</reference>
<accession>A0AAV2HBS6</accession>
<feature type="coiled-coil region" evidence="1">
    <location>
        <begin position="533"/>
        <end position="560"/>
    </location>
</feature>
<dbReference type="GO" id="GO:0046983">
    <property type="term" value="F:protein dimerization activity"/>
    <property type="evidence" value="ECO:0007669"/>
    <property type="project" value="InterPro"/>
</dbReference>